<organism evidence="2">
    <name type="scientific">Lotharella globosa</name>
    <dbReference type="NCBI Taxonomy" id="91324"/>
    <lineage>
        <taxon>Eukaryota</taxon>
        <taxon>Sar</taxon>
        <taxon>Rhizaria</taxon>
        <taxon>Cercozoa</taxon>
        <taxon>Chlorarachniophyceae</taxon>
        <taxon>Lotharella</taxon>
    </lineage>
</organism>
<feature type="compositionally biased region" description="Basic and acidic residues" evidence="1">
    <location>
        <begin position="108"/>
        <end position="134"/>
    </location>
</feature>
<evidence type="ECO:0000256" key="1">
    <source>
        <dbReference type="SAM" id="MobiDB-lite"/>
    </source>
</evidence>
<dbReference type="EMBL" id="HBIV01038452">
    <property type="protein sequence ID" value="CAE0675533.1"/>
    <property type="molecule type" value="Transcribed_RNA"/>
</dbReference>
<sequence length="430" mass="48979">MLRPASTKARHLTIISRFISPEDIQRAKMIQKQQNLKKALKAQMSLLRWKERRARRLMLKSQFWERDYLNQKKSELEDIVSEIKKTGRLQDRVARDLREFLKSARREQLNTLDMGKKEGNAQQNERKKGTHELQEAYGVKSSRDTKGSNRSNTKRCSSGSPNGNTKTMSSSTKSLTGSTKGTRPPIANNRRSNTSRSIGLPAHSSSPLLSNNKSQKRVLRNYVKSLKVKSANSTISRRKPSGRRQSVEKRCSTPEFFPPVNRRSSSFTFSGSDAAEFPSDFKALKHKEIQPFYSFPNLGLCCSPELQLLYLECFNENSTMSPSKFVRVMKHYGIITGDLSRAKASLAFLQTIQKPKGLDRDLSARRGSSGLRRMTFTEFCQTIILLAQKRFPGRRAMKAMNLILKFVHNRIVKDARDRSTNRKVLVTLAG</sequence>
<dbReference type="Gene3D" id="1.10.238.10">
    <property type="entry name" value="EF-hand"/>
    <property type="match status" value="1"/>
</dbReference>
<evidence type="ECO:0008006" key="3">
    <source>
        <dbReference type="Google" id="ProtNLM"/>
    </source>
</evidence>
<proteinExistence type="predicted"/>
<feature type="compositionally biased region" description="Low complexity" evidence="1">
    <location>
        <begin position="163"/>
        <end position="182"/>
    </location>
</feature>
<dbReference type="InterPro" id="IPR011992">
    <property type="entry name" value="EF-hand-dom_pair"/>
</dbReference>
<feature type="compositionally biased region" description="Polar residues" evidence="1">
    <location>
        <begin position="189"/>
        <end position="213"/>
    </location>
</feature>
<evidence type="ECO:0000313" key="2">
    <source>
        <dbReference type="EMBL" id="CAE0675533.1"/>
    </source>
</evidence>
<name>A0A7S3Z916_9EUKA</name>
<dbReference type="SUPFAM" id="SSF47473">
    <property type="entry name" value="EF-hand"/>
    <property type="match status" value="1"/>
</dbReference>
<feature type="region of interest" description="Disordered" evidence="1">
    <location>
        <begin position="229"/>
        <end position="255"/>
    </location>
</feature>
<accession>A0A7S3Z916</accession>
<reference evidence="2" key="1">
    <citation type="submission" date="2021-01" db="EMBL/GenBank/DDBJ databases">
        <authorList>
            <person name="Corre E."/>
            <person name="Pelletier E."/>
            <person name="Niang G."/>
            <person name="Scheremetjew M."/>
            <person name="Finn R."/>
            <person name="Kale V."/>
            <person name="Holt S."/>
            <person name="Cochrane G."/>
            <person name="Meng A."/>
            <person name="Brown T."/>
            <person name="Cohen L."/>
        </authorList>
    </citation>
    <scope>NUCLEOTIDE SEQUENCE</scope>
    <source>
        <strain evidence="2">CCCM811</strain>
    </source>
</reference>
<feature type="compositionally biased region" description="Polar residues" evidence="1">
    <location>
        <begin position="148"/>
        <end position="162"/>
    </location>
</feature>
<dbReference type="AlphaFoldDB" id="A0A7S3Z916"/>
<feature type="region of interest" description="Disordered" evidence="1">
    <location>
        <begin position="108"/>
        <end position="217"/>
    </location>
</feature>
<gene>
    <name evidence="2" type="ORF">LGLO00237_LOCUS27310</name>
</gene>
<protein>
    <recommendedName>
        <fullName evidence="3">EF-hand domain-containing protein</fullName>
    </recommendedName>
</protein>